<reference evidence="1 2" key="1">
    <citation type="submission" date="2015-11" db="EMBL/GenBank/DDBJ databases">
        <title>The genome of Candidatus Endoriftia persephone in Ridgeia piscesae and population structure of the North Eastern Pacific vestimentiferan symbionts.</title>
        <authorList>
            <person name="Perez M."/>
            <person name="Juniper K.S."/>
        </authorList>
    </citation>
    <scope>NUCLEOTIDE SEQUENCE [LARGE SCALE GENOMIC DNA]</scope>
    <source>
        <strain evidence="1">Ind11</strain>
    </source>
</reference>
<dbReference type="Proteomes" id="UP000051634">
    <property type="component" value="Unassembled WGS sequence"/>
</dbReference>
<protein>
    <submittedName>
        <fullName evidence="1">Uncharacterized protein</fullName>
    </submittedName>
</protein>
<evidence type="ECO:0000313" key="2">
    <source>
        <dbReference type="Proteomes" id="UP000051634"/>
    </source>
</evidence>
<proteinExistence type="predicted"/>
<dbReference type="EMBL" id="LDXT01000090">
    <property type="protein sequence ID" value="KRT54589.1"/>
    <property type="molecule type" value="Genomic_DNA"/>
</dbReference>
<organism evidence="1 2">
    <name type="scientific">endosymbiont of Ridgeia piscesae</name>
    <dbReference type="NCBI Taxonomy" id="54398"/>
    <lineage>
        <taxon>Bacteria</taxon>
        <taxon>Pseudomonadati</taxon>
        <taxon>Pseudomonadota</taxon>
        <taxon>Gammaproteobacteria</taxon>
        <taxon>sulfur-oxidizing symbionts</taxon>
    </lineage>
</organism>
<sequence length="143" mass="16628">MLHWVTEHYLKNFNCPEFHLYDNDKPEYGKAVDEVNARGDGSWATQTKKREIENYLHTDAIKEVYGVQINIPDDLDDDGKDVPKLFSEAIYNPERDDAPMKDSAAKKRLTKAFKAMTAVRIRERDPEGEVESWFRKLSEMMTA</sequence>
<accession>A0A0T5YVK2</accession>
<gene>
    <name evidence="1" type="ORF">Ga0074115_107119</name>
</gene>
<dbReference type="AlphaFoldDB" id="A0A0T5YVK2"/>
<comment type="caution">
    <text evidence="1">The sequence shown here is derived from an EMBL/GenBank/DDBJ whole genome shotgun (WGS) entry which is preliminary data.</text>
</comment>
<evidence type="ECO:0000313" key="1">
    <source>
        <dbReference type="EMBL" id="KRT54589.1"/>
    </source>
</evidence>
<keyword evidence="2" id="KW-1185">Reference proteome</keyword>
<name>A0A0T5YVK2_9GAMM</name>